<keyword evidence="6 10" id="KW-0472">Membrane</keyword>
<dbReference type="GO" id="GO:0005886">
    <property type="term" value="C:plasma membrane"/>
    <property type="evidence" value="ECO:0007669"/>
    <property type="project" value="UniProtKB-SubCell"/>
</dbReference>
<evidence type="ECO:0000256" key="5">
    <source>
        <dbReference type="ARBA" id="ARBA00022989"/>
    </source>
</evidence>
<feature type="transmembrane region" description="Helical" evidence="10">
    <location>
        <begin position="333"/>
        <end position="355"/>
    </location>
</feature>
<protein>
    <submittedName>
        <fullName evidence="11">Uncharacterized protein</fullName>
    </submittedName>
</protein>
<dbReference type="FunCoup" id="A0A1V8TT05">
    <property type="interactions" value="229"/>
</dbReference>
<evidence type="ECO:0000256" key="1">
    <source>
        <dbReference type="ARBA" id="ARBA00002598"/>
    </source>
</evidence>
<keyword evidence="4 10" id="KW-0812">Transmembrane</keyword>
<accession>A0A1V8TT05</accession>
<dbReference type="AlphaFoldDB" id="A0A1V8TT05"/>
<feature type="transmembrane region" description="Helical" evidence="10">
    <location>
        <begin position="521"/>
        <end position="542"/>
    </location>
</feature>
<dbReference type="PANTHER" id="PTHR28259:SF1">
    <property type="entry name" value="FLUORIDE EXPORT PROTEIN 1-RELATED"/>
    <property type="match status" value="1"/>
</dbReference>
<keyword evidence="3" id="KW-1003">Cell membrane</keyword>
<dbReference type="GO" id="GO:1903425">
    <property type="term" value="F:fluoride transmembrane transporter activity"/>
    <property type="evidence" value="ECO:0007669"/>
    <property type="project" value="TreeGrafter"/>
</dbReference>
<feature type="transmembrane region" description="Helical" evidence="10">
    <location>
        <begin position="180"/>
        <end position="202"/>
    </location>
</feature>
<comment type="similarity">
    <text evidence="7">Belongs to the fluoride channel Fluc/FEX (TC 1.A.43) family.</text>
</comment>
<evidence type="ECO:0000256" key="8">
    <source>
        <dbReference type="ARBA" id="ARBA00035585"/>
    </source>
</evidence>
<keyword evidence="12" id="KW-1185">Reference proteome</keyword>
<evidence type="ECO:0000256" key="2">
    <source>
        <dbReference type="ARBA" id="ARBA00004651"/>
    </source>
</evidence>
<feature type="transmembrane region" description="Helical" evidence="10">
    <location>
        <begin position="208"/>
        <end position="227"/>
    </location>
</feature>
<dbReference type="PANTHER" id="PTHR28259">
    <property type="entry name" value="FLUORIDE EXPORT PROTEIN 1-RELATED"/>
    <property type="match status" value="1"/>
</dbReference>
<evidence type="ECO:0000256" key="10">
    <source>
        <dbReference type="SAM" id="Phobius"/>
    </source>
</evidence>
<comment type="function">
    <text evidence="1">Fluoride channel required for the rapid expulsion of cytoplasmic fluoride.</text>
</comment>
<feature type="transmembrane region" description="Helical" evidence="10">
    <location>
        <begin position="417"/>
        <end position="434"/>
    </location>
</feature>
<keyword evidence="5 10" id="KW-1133">Transmembrane helix</keyword>
<evidence type="ECO:0000256" key="4">
    <source>
        <dbReference type="ARBA" id="ARBA00022692"/>
    </source>
</evidence>
<evidence type="ECO:0000256" key="3">
    <source>
        <dbReference type="ARBA" id="ARBA00022475"/>
    </source>
</evidence>
<dbReference type="Proteomes" id="UP000192596">
    <property type="component" value="Unassembled WGS sequence"/>
</dbReference>
<dbReference type="STRING" id="1507870.A0A1V8TT05"/>
<dbReference type="OrthoDB" id="409792at2759"/>
<feature type="transmembrane region" description="Helical" evidence="10">
    <location>
        <begin position="376"/>
        <end position="397"/>
    </location>
</feature>
<feature type="region of interest" description="Disordered" evidence="9">
    <location>
        <begin position="1"/>
        <end position="76"/>
    </location>
</feature>
<dbReference type="InParanoid" id="A0A1V8TT05"/>
<evidence type="ECO:0000256" key="9">
    <source>
        <dbReference type="SAM" id="MobiDB-lite"/>
    </source>
</evidence>
<comment type="subcellular location">
    <subcellularLocation>
        <location evidence="2">Cell membrane</location>
        <topology evidence="2">Multi-pass membrane protein</topology>
    </subcellularLocation>
</comment>
<feature type="transmembrane region" description="Helical" evidence="10">
    <location>
        <begin position="273"/>
        <end position="294"/>
    </location>
</feature>
<evidence type="ECO:0000256" key="6">
    <source>
        <dbReference type="ARBA" id="ARBA00023136"/>
    </source>
</evidence>
<dbReference type="Pfam" id="PF02537">
    <property type="entry name" value="CRCB"/>
    <property type="match status" value="2"/>
</dbReference>
<comment type="catalytic activity">
    <reaction evidence="8">
        <text>fluoride(in) = fluoride(out)</text>
        <dbReference type="Rhea" id="RHEA:76159"/>
        <dbReference type="ChEBI" id="CHEBI:17051"/>
    </reaction>
    <physiologicalReaction direction="left-to-right" evidence="8">
        <dbReference type="Rhea" id="RHEA:76160"/>
    </physiologicalReaction>
</comment>
<evidence type="ECO:0000313" key="11">
    <source>
        <dbReference type="EMBL" id="OQO14470.1"/>
    </source>
</evidence>
<gene>
    <name evidence="11" type="ORF">B0A48_01348</name>
</gene>
<evidence type="ECO:0000256" key="7">
    <source>
        <dbReference type="ARBA" id="ARBA00035120"/>
    </source>
</evidence>
<organism evidence="11 12">
    <name type="scientific">Cryoendolithus antarcticus</name>
    <dbReference type="NCBI Taxonomy" id="1507870"/>
    <lineage>
        <taxon>Eukaryota</taxon>
        <taxon>Fungi</taxon>
        <taxon>Dikarya</taxon>
        <taxon>Ascomycota</taxon>
        <taxon>Pezizomycotina</taxon>
        <taxon>Dothideomycetes</taxon>
        <taxon>Dothideomycetidae</taxon>
        <taxon>Cladosporiales</taxon>
        <taxon>Cladosporiaceae</taxon>
        <taxon>Cryoendolithus</taxon>
    </lineage>
</organism>
<comment type="caution">
    <text evidence="11">The sequence shown here is derived from an EMBL/GenBank/DDBJ whole genome shotgun (WGS) entry which is preliminary data.</text>
</comment>
<dbReference type="InterPro" id="IPR003691">
    <property type="entry name" value="FluC"/>
</dbReference>
<reference evidence="12" key="1">
    <citation type="submission" date="2017-03" db="EMBL/GenBank/DDBJ databases">
        <title>Genomes of endolithic fungi from Antarctica.</title>
        <authorList>
            <person name="Coleine C."/>
            <person name="Masonjones S."/>
            <person name="Stajich J.E."/>
        </authorList>
    </citation>
    <scope>NUCLEOTIDE SEQUENCE [LARGE SCALE GENOMIC DNA]</scope>
    <source>
        <strain evidence="12">CCFEE 5527</strain>
    </source>
</reference>
<sequence length="563" mass="61732">MTHQSIDMDDWPIPTPPETKPLGTDAPLQSSQQEKRWSGSVPSRRSSYYADQRHERRSRPNSGASQRDPFLGRDVNAPPMPLLRHISSAEDPYALGPVISGPDANDFSKRSVDDVVPTALPTFDHRMSRQSGVVDLEAKPSDTSLSQPAYTARKAEEYLPKQDHQGPPPQSRWWTELCTLSYLIFFAIWGTLARLGVQWITFYPGAPIVTPVIWANMVGSFVLGFLAEDKHLFSRYWSAPGPTEKTTNKRWSKQSTDFDKLTKAETGKIKKTIPLYVGLATGFCGSFTSFSSFARDMFGALANNLPTPINHVYDSTTLVTNASSASRNAGYSFNALLAVIISTLALSLGGLIVGAHTAQLLEPWTPRLPTRVIRRFIDPSIIAIAWLCWLGAILLAIFPPDRPSGPSSRGSWSNETWRGTVLFAIVFAPLGCLLRHYTSVRLNPLVPSFPLGTFAVNMFGTAIEGMLYDFQQVGLGSSGLVGGGLIGCQVLQGMQDGFCGCLTTVSTWVAEINGMRKRHGYVYALSSVVGALCLVIVIMGSVRWTVGWQPAVCDRGYPDKYVT</sequence>
<proteinExistence type="inferred from homology"/>
<name>A0A1V8TT05_9PEZI</name>
<evidence type="ECO:0000313" key="12">
    <source>
        <dbReference type="Proteomes" id="UP000192596"/>
    </source>
</evidence>
<dbReference type="EMBL" id="NAJO01000002">
    <property type="protein sequence ID" value="OQO14470.1"/>
    <property type="molecule type" value="Genomic_DNA"/>
</dbReference>